<dbReference type="EMBL" id="MPRL01000033">
    <property type="protein sequence ID" value="OOZ40104.1"/>
    <property type="molecule type" value="Genomic_DNA"/>
</dbReference>
<dbReference type="Gene3D" id="2.60.40.10">
    <property type="entry name" value="Immunoglobulins"/>
    <property type="match status" value="1"/>
</dbReference>
<dbReference type="RefSeq" id="WP_172840276.1">
    <property type="nucleotide sequence ID" value="NZ_MPRL01000033.1"/>
</dbReference>
<dbReference type="InterPro" id="IPR014880">
    <property type="entry name" value="SoxZ_dom"/>
</dbReference>
<dbReference type="Pfam" id="PF08770">
    <property type="entry name" value="SoxZ"/>
    <property type="match status" value="1"/>
</dbReference>
<evidence type="ECO:0000259" key="1">
    <source>
        <dbReference type="Pfam" id="PF08770"/>
    </source>
</evidence>
<dbReference type="AlphaFoldDB" id="A0A1T2L391"/>
<accession>A0A1T2L391</accession>
<gene>
    <name evidence="3" type="ORF">BOW53_09115</name>
    <name evidence="2" type="ORF">BOW53_10985</name>
</gene>
<dbReference type="SUPFAM" id="SSF81296">
    <property type="entry name" value="E set domains"/>
    <property type="match status" value="1"/>
</dbReference>
<feature type="non-terminal residue" evidence="2">
    <location>
        <position position="1"/>
    </location>
</feature>
<dbReference type="Proteomes" id="UP000191110">
    <property type="component" value="Unassembled WGS sequence"/>
</dbReference>
<dbReference type="InterPro" id="IPR014756">
    <property type="entry name" value="Ig_E-set"/>
</dbReference>
<dbReference type="InterPro" id="IPR013783">
    <property type="entry name" value="Ig-like_fold"/>
</dbReference>
<proteinExistence type="predicted"/>
<keyword evidence="4" id="KW-1185">Reference proteome</keyword>
<name>A0A1T2L391_9GAMM</name>
<feature type="domain" description="Sulphur oxidation protein SoxZ" evidence="1">
    <location>
        <begin position="1"/>
        <end position="33"/>
    </location>
</feature>
<organism evidence="2 4">
    <name type="scientific">Solemya pervernicosa gill symbiont</name>
    <dbReference type="NCBI Taxonomy" id="642797"/>
    <lineage>
        <taxon>Bacteria</taxon>
        <taxon>Pseudomonadati</taxon>
        <taxon>Pseudomonadota</taxon>
        <taxon>Gammaproteobacteria</taxon>
        <taxon>sulfur-oxidizing symbionts</taxon>
    </lineage>
</organism>
<dbReference type="EMBL" id="MPRL01000048">
    <property type="protein sequence ID" value="OOZ39563.1"/>
    <property type="molecule type" value="Genomic_DNA"/>
</dbReference>
<evidence type="ECO:0000313" key="3">
    <source>
        <dbReference type="EMBL" id="OOZ40104.1"/>
    </source>
</evidence>
<comment type="caution">
    <text evidence="2">The sequence shown here is derived from an EMBL/GenBank/DDBJ whole genome shotgun (WGS) entry which is preliminary data.</text>
</comment>
<protein>
    <submittedName>
        <fullName evidence="2">Thiosulfate oxidation carrier complex protein SoxZ</fullName>
    </submittedName>
</protein>
<evidence type="ECO:0000313" key="4">
    <source>
        <dbReference type="Proteomes" id="UP000191110"/>
    </source>
</evidence>
<reference evidence="2 4" key="1">
    <citation type="submission" date="2016-11" db="EMBL/GenBank/DDBJ databases">
        <title>Mixed transmission modes and dynamic genome evolution in an obligate animal-bacterial symbiosis.</title>
        <authorList>
            <person name="Russell S.L."/>
            <person name="Corbett-Detig R.B."/>
            <person name="Cavanaugh C.M."/>
        </authorList>
    </citation>
    <scope>NUCLEOTIDE SEQUENCE [LARGE SCALE GENOMIC DNA]</scope>
    <source>
        <strain evidence="2">Sveles-Q1</strain>
    </source>
</reference>
<sequence length="37" mass="4002">KNPYLSFKFKGAAKGDKLTISWVDNKGGSDSVETAIK</sequence>
<evidence type="ECO:0000313" key="2">
    <source>
        <dbReference type="EMBL" id="OOZ39563.1"/>
    </source>
</evidence>